<dbReference type="InterPro" id="IPR006058">
    <property type="entry name" value="2Fe2S_fd_BS"/>
</dbReference>
<evidence type="ECO:0000259" key="1">
    <source>
        <dbReference type="PROSITE" id="PS51085"/>
    </source>
</evidence>
<dbReference type="InterPro" id="IPR001041">
    <property type="entry name" value="2Fe-2S_ferredoxin-type"/>
</dbReference>
<feature type="domain" description="2Fe-2S ferredoxin-type" evidence="1">
    <location>
        <begin position="2"/>
        <end position="119"/>
    </location>
</feature>
<dbReference type="GO" id="GO:0051537">
    <property type="term" value="F:2 iron, 2 sulfur cluster binding"/>
    <property type="evidence" value="ECO:0007669"/>
    <property type="project" value="InterPro"/>
</dbReference>
<evidence type="ECO:0000313" key="2">
    <source>
        <dbReference type="EMBL" id="OAN44778.1"/>
    </source>
</evidence>
<dbReference type="PROSITE" id="PS00197">
    <property type="entry name" value="2FE2S_FER_1"/>
    <property type="match status" value="1"/>
</dbReference>
<name>A0A178M9Q2_9PROT</name>
<dbReference type="Gene3D" id="3.10.20.30">
    <property type="match status" value="1"/>
</dbReference>
<dbReference type="Proteomes" id="UP000078428">
    <property type="component" value="Unassembled WGS sequence"/>
</dbReference>
<reference evidence="2 3" key="1">
    <citation type="submission" date="2016-04" db="EMBL/GenBank/DDBJ databases">
        <title>Draft genome sequence of freshwater magnetotactic bacteria Magnetospirillum marisnigri SP-1 and Magnetospirillum moscoviense BB-1.</title>
        <authorList>
            <person name="Koziaeva V."/>
            <person name="Dziuba M.V."/>
            <person name="Ivanov T.M."/>
            <person name="Kuznetsov B."/>
            <person name="Grouzdev D.S."/>
        </authorList>
    </citation>
    <scope>NUCLEOTIDE SEQUENCE [LARGE SCALE GENOMIC DNA]</scope>
    <source>
        <strain evidence="2 3">SP-1</strain>
    </source>
</reference>
<dbReference type="STRING" id="1285242.A6A04_08140"/>
<comment type="caution">
    <text evidence="2">The sequence shown here is derived from an EMBL/GenBank/DDBJ whole genome shotgun (WGS) entry which is preliminary data.</text>
</comment>
<dbReference type="Pfam" id="PF00111">
    <property type="entry name" value="Fer2"/>
    <property type="match status" value="1"/>
</dbReference>
<proteinExistence type="predicted"/>
<dbReference type="OrthoDB" id="9793027at2"/>
<dbReference type="RefSeq" id="WP_068495615.1">
    <property type="nucleotide sequence ID" value="NZ_LWQT01000109.1"/>
</dbReference>
<gene>
    <name evidence="2" type="ORF">A6A04_08140</name>
</gene>
<organism evidence="2 3">
    <name type="scientific">Paramagnetospirillum marisnigri</name>
    <dbReference type="NCBI Taxonomy" id="1285242"/>
    <lineage>
        <taxon>Bacteria</taxon>
        <taxon>Pseudomonadati</taxon>
        <taxon>Pseudomonadota</taxon>
        <taxon>Alphaproteobacteria</taxon>
        <taxon>Rhodospirillales</taxon>
        <taxon>Magnetospirillaceae</taxon>
        <taxon>Paramagnetospirillum</taxon>
    </lineage>
</organism>
<dbReference type="AlphaFoldDB" id="A0A178M9Q2"/>
<keyword evidence="3" id="KW-1185">Reference proteome</keyword>
<dbReference type="InterPro" id="IPR012675">
    <property type="entry name" value="Beta-grasp_dom_sf"/>
</dbReference>
<dbReference type="CDD" id="cd00207">
    <property type="entry name" value="fer2"/>
    <property type="match status" value="1"/>
</dbReference>
<evidence type="ECO:0000313" key="3">
    <source>
        <dbReference type="Proteomes" id="UP000078428"/>
    </source>
</evidence>
<dbReference type="PROSITE" id="PS51085">
    <property type="entry name" value="2FE2S_FER_2"/>
    <property type="match status" value="1"/>
</dbReference>
<sequence length="127" mass="13786">MANVTFSAPTLEKDITVYAVAGDNKTLLGVAKQHGVAIPCQCQDGQCGSCLIKVTILDDKRPSGIHLTDKEKVTLSVNGKLTKAQLADAETNDMPPPYRLACQYIVRNEDILVEFSGEPGVEIDLRR</sequence>
<dbReference type="EMBL" id="LWQT01000109">
    <property type="protein sequence ID" value="OAN44778.1"/>
    <property type="molecule type" value="Genomic_DNA"/>
</dbReference>
<protein>
    <submittedName>
        <fullName evidence="2">Ferredoxin</fullName>
    </submittedName>
</protein>
<accession>A0A178M9Q2</accession>
<dbReference type="InterPro" id="IPR036010">
    <property type="entry name" value="2Fe-2S_ferredoxin-like_sf"/>
</dbReference>
<dbReference type="SUPFAM" id="SSF54292">
    <property type="entry name" value="2Fe-2S ferredoxin-like"/>
    <property type="match status" value="1"/>
</dbReference>